<feature type="non-terminal residue" evidence="1">
    <location>
        <position position="1"/>
    </location>
</feature>
<dbReference type="InterPro" id="IPR036691">
    <property type="entry name" value="Endo/exonu/phosph_ase_sf"/>
</dbReference>
<evidence type="ECO:0000313" key="1">
    <source>
        <dbReference type="EMBL" id="CAG5116106.1"/>
    </source>
</evidence>
<name>A0A8S3YP36_9EUPU</name>
<gene>
    <name evidence="1" type="ORF">CUNI_LOCUS1664</name>
</gene>
<dbReference type="Gene3D" id="3.60.10.10">
    <property type="entry name" value="Endonuclease/exonuclease/phosphatase"/>
    <property type="match status" value="1"/>
</dbReference>
<proteinExistence type="predicted"/>
<protein>
    <submittedName>
        <fullName evidence="1">Uncharacterized protein</fullName>
    </submittedName>
</protein>
<sequence>MASWNQVSNVVSAVTSHHFEMIIIEWLPLTLQISGIMIYLVTWNVHGSSPPSHLDYLLSLHETQLPDVYAIG</sequence>
<dbReference type="AlphaFoldDB" id="A0A8S3YP36"/>
<comment type="caution">
    <text evidence="1">The sequence shown here is derived from an EMBL/GenBank/DDBJ whole genome shotgun (WGS) entry which is preliminary data.</text>
</comment>
<organism evidence="1 2">
    <name type="scientific">Candidula unifasciata</name>
    <dbReference type="NCBI Taxonomy" id="100452"/>
    <lineage>
        <taxon>Eukaryota</taxon>
        <taxon>Metazoa</taxon>
        <taxon>Spiralia</taxon>
        <taxon>Lophotrochozoa</taxon>
        <taxon>Mollusca</taxon>
        <taxon>Gastropoda</taxon>
        <taxon>Heterobranchia</taxon>
        <taxon>Euthyneura</taxon>
        <taxon>Panpulmonata</taxon>
        <taxon>Eupulmonata</taxon>
        <taxon>Stylommatophora</taxon>
        <taxon>Helicina</taxon>
        <taxon>Helicoidea</taxon>
        <taxon>Geomitridae</taxon>
        <taxon>Candidula</taxon>
    </lineage>
</organism>
<dbReference type="EMBL" id="CAJHNH020000212">
    <property type="protein sequence ID" value="CAG5116106.1"/>
    <property type="molecule type" value="Genomic_DNA"/>
</dbReference>
<keyword evidence="2" id="KW-1185">Reference proteome</keyword>
<dbReference type="Proteomes" id="UP000678393">
    <property type="component" value="Unassembled WGS sequence"/>
</dbReference>
<evidence type="ECO:0000313" key="2">
    <source>
        <dbReference type="Proteomes" id="UP000678393"/>
    </source>
</evidence>
<reference evidence="1" key="1">
    <citation type="submission" date="2021-04" db="EMBL/GenBank/DDBJ databases">
        <authorList>
            <consortium name="Molecular Ecology Group"/>
        </authorList>
    </citation>
    <scope>NUCLEOTIDE SEQUENCE</scope>
</reference>
<accession>A0A8S3YP36</accession>